<evidence type="ECO:0008006" key="3">
    <source>
        <dbReference type="Google" id="ProtNLM"/>
    </source>
</evidence>
<accession>A0ABQ7PW66</accession>
<gene>
    <name evidence="1" type="ORF">JYU34_020603</name>
</gene>
<organism evidence="1 2">
    <name type="scientific">Plutella xylostella</name>
    <name type="common">Diamondback moth</name>
    <name type="synonym">Plutella maculipennis</name>
    <dbReference type="NCBI Taxonomy" id="51655"/>
    <lineage>
        <taxon>Eukaryota</taxon>
        <taxon>Metazoa</taxon>
        <taxon>Ecdysozoa</taxon>
        <taxon>Arthropoda</taxon>
        <taxon>Hexapoda</taxon>
        <taxon>Insecta</taxon>
        <taxon>Pterygota</taxon>
        <taxon>Neoptera</taxon>
        <taxon>Endopterygota</taxon>
        <taxon>Lepidoptera</taxon>
        <taxon>Glossata</taxon>
        <taxon>Ditrysia</taxon>
        <taxon>Yponomeutoidea</taxon>
        <taxon>Plutellidae</taxon>
        <taxon>Plutella</taxon>
    </lineage>
</organism>
<evidence type="ECO:0000313" key="1">
    <source>
        <dbReference type="EMBL" id="KAG7296719.1"/>
    </source>
</evidence>
<evidence type="ECO:0000313" key="2">
    <source>
        <dbReference type="Proteomes" id="UP000823941"/>
    </source>
</evidence>
<reference evidence="1 2" key="1">
    <citation type="submission" date="2021-06" db="EMBL/GenBank/DDBJ databases">
        <title>A haploid diamondback moth (Plutella xylostella L.) genome assembly resolves 31 chromosomes and identifies a diamide resistance mutation.</title>
        <authorList>
            <person name="Ward C.M."/>
            <person name="Perry K.D."/>
            <person name="Baker G."/>
            <person name="Powis K."/>
            <person name="Heckel D.G."/>
            <person name="Baxter S.W."/>
        </authorList>
    </citation>
    <scope>NUCLEOTIDE SEQUENCE [LARGE SCALE GENOMIC DNA]</scope>
    <source>
        <strain evidence="1 2">LV</strain>
        <tissue evidence="1">Single pupa</tissue>
    </source>
</reference>
<name>A0ABQ7PW66_PLUXY</name>
<protein>
    <recommendedName>
        <fullName evidence="3">Reverse transcriptase domain-containing protein</fullName>
    </recommendedName>
</protein>
<keyword evidence="2" id="KW-1185">Reference proteome</keyword>
<sequence length="289" mass="34025">MYADDMCFLLSGRDLDTIQNNMQTDFDMITKWAHDNGIILNINKTKCMHIYSPYNKKAKASKSVNIIGHTYECLHADYQNCQCKKLETVNQFKYLGLLIDSNFNWKPHINEICNRLRSVLGKFYHLSKILNRRTLYIVYHALADTMFSYGLSCYGLTFKTYLDKIKQLQIRLIKYLADKKTKDSCDGDYDKLFASCRILPVHCKVKYLIAIETYYSDDHKTLVNHRYVTRSANNRKFIQPKANNYYGQRTRRYLTPKICNNIPLLRSTDKFCKTTLKLKLKNIFLNSET</sequence>
<proteinExistence type="predicted"/>
<dbReference type="EMBL" id="JAHIBW010000028">
    <property type="protein sequence ID" value="KAG7296719.1"/>
    <property type="molecule type" value="Genomic_DNA"/>
</dbReference>
<comment type="caution">
    <text evidence="1">The sequence shown here is derived from an EMBL/GenBank/DDBJ whole genome shotgun (WGS) entry which is preliminary data.</text>
</comment>
<dbReference type="Proteomes" id="UP000823941">
    <property type="component" value="Chromosome 28"/>
</dbReference>